<keyword evidence="5" id="KW-1185">Reference proteome</keyword>
<organism evidence="4 5">
    <name type="scientific">Cordyceps javanica</name>
    <dbReference type="NCBI Taxonomy" id="43265"/>
    <lineage>
        <taxon>Eukaryota</taxon>
        <taxon>Fungi</taxon>
        <taxon>Dikarya</taxon>
        <taxon>Ascomycota</taxon>
        <taxon>Pezizomycotina</taxon>
        <taxon>Sordariomycetes</taxon>
        <taxon>Hypocreomycetidae</taxon>
        <taxon>Hypocreales</taxon>
        <taxon>Cordycipitaceae</taxon>
        <taxon>Cordyceps</taxon>
    </lineage>
</organism>
<dbReference type="AlphaFoldDB" id="A0A545VXC1"/>
<evidence type="ECO:0000256" key="2">
    <source>
        <dbReference type="SAM" id="SignalP"/>
    </source>
</evidence>
<reference evidence="4 5" key="1">
    <citation type="journal article" date="2019" name="Appl. Microbiol. Biotechnol.">
        <title>Genome sequence of Isaria javanica and comparative genome analysis insights into family S53 peptidase evolution in fungal entomopathogens.</title>
        <authorList>
            <person name="Lin R."/>
            <person name="Zhang X."/>
            <person name="Xin B."/>
            <person name="Zou M."/>
            <person name="Gao Y."/>
            <person name="Qin F."/>
            <person name="Hu Q."/>
            <person name="Xie B."/>
            <person name="Cheng X."/>
        </authorList>
    </citation>
    <scope>NUCLEOTIDE SEQUENCE [LARGE SCALE GENOMIC DNA]</scope>
    <source>
        <strain evidence="4 5">IJ1G</strain>
    </source>
</reference>
<dbReference type="InterPro" id="IPR002889">
    <property type="entry name" value="WSC_carb-bd"/>
</dbReference>
<feature type="domain" description="WSC" evidence="3">
    <location>
        <begin position="25"/>
        <end position="113"/>
    </location>
</feature>
<gene>
    <name evidence="4" type="ORF">IF1G_06488</name>
</gene>
<comment type="caution">
    <text evidence="4">The sequence shown here is derived from an EMBL/GenBank/DDBJ whole genome shotgun (WGS) entry which is preliminary data.</text>
</comment>
<name>A0A545VXC1_9HYPO</name>
<dbReference type="OrthoDB" id="5106279at2759"/>
<keyword evidence="2" id="KW-0732">Signal</keyword>
<evidence type="ECO:0000313" key="4">
    <source>
        <dbReference type="EMBL" id="TQV94477.1"/>
    </source>
</evidence>
<dbReference type="Proteomes" id="UP000315783">
    <property type="component" value="Unassembled WGS sequence"/>
</dbReference>
<protein>
    <submittedName>
        <fullName evidence="4">Twinfilin-1</fullName>
    </submittedName>
</protein>
<dbReference type="STRING" id="43265.A0A545VXC1"/>
<evidence type="ECO:0000256" key="1">
    <source>
        <dbReference type="SAM" id="MobiDB-lite"/>
    </source>
</evidence>
<feature type="signal peptide" evidence="2">
    <location>
        <begin position="1"/>
        <end position="17"/>
    </location>
</feature>
<feature type="compositionally biased region" description="Low complexity" evidence="1">
    <location>
        <begin position="210"/>
        <end position="224"/>
    </location>
</feature>
<dbReference type="SMART" id="SM00321">
    <property type="entry name" value="WSC"/>
    <property type="match status" value="1"/>
</dbReference>
<sequence length="279" mass="28485">MAAITILVISWVLGAFAQSPHSIPGFHYIGCSSIDLSCFGAPIVFPDGCVTPEACQKACEGFEVAALLNEECRCGHDLSAITPQDEGMCDHACDNNPLLGCCGNSCPQDNPGIANVYGKEPVLEQYTAAPNSETTEVSSPVSTAAPVSSQLVTPVGPAPEPQSQSTALPVSQSASTQSSEPCPPDQPLPYQTPKGQAPEPQAYETSSVDAVEASASQSATSAPAIPQYETTLATKAAPTNKPSGEAPIPSQVPGSDSAPVCLPSLSSIGGLALIAVMIM</sequence>
<dbReference type="EMBL" id="SPUK01000009">
    <property type="protein sequence ID" value="TQV94477.1"/>
    <property type="molecule type" value="Genomic_DNA"/>
</dbReference>
<feature type="compositionally biased region" description="Polar residues" evidence="1">
    <location>
        <begin position="161"/>
        <end position="180"/>
    </location>
</feature>
<accession>A0A545VXC1</accession>
<dbReference type="PROSITE" id="PS51212">
    <property type="entry name" value="WSC"/>
    <property type="match status" value="1"/>
</dbReference>
<evidence type="ECO:0000259" key="3">
    <source>
        <dbReference type="PROSITE" id="PS51212"/>
    </source>
</evidence>
<evidence type="ECO:0000313" key="5">
    <source>
        <dbReference type="Proteomes" id="UP000315783"/>
    </source>
</evidence>
<feature type="compositionally biased region" description="Low complexity" evidence="1">
    <location>
        <begin position="132"/>
        <end position="149"/>
    </location>
</feature>
<proteinExistence type="predicted"/>
<feature type="region of interest" description="Disordered" evidence="1">
    <location>
        <begin position="130"/>
        <end position="257"/>
    </location>
</feature>
<feature type="chain" id="PRO_5021901995" evidence="2">
    <location>
        <begin position="18"/>
        <end position="279"/>
    </location>
</feature>